<dbReference type="VEuPathDB" id="PlasmoDB:PVPAM_050035300"/>
<proteinExistence type="predicted"/>
<dbReference type="VEuPathDB" id="PlasmoDB:PVW1_050032900"/>
<gene>
    <name evidence="2" type="ORF">PVT01_050030700</name>
</gene>
<feature type="compositionally biased region" description="Basic residues" evidence="1">
    <location>
        <begin position="125"/>
        <end position="137"/>
    </location>
</feature>
<feature type="compositionally biased region" description="Basic and acidic residues" evidence="1">
    <location>
        <begin position="341"/>
        <end position="353"/>
    </location>
</feature>
<sequence length="755" mass="83160">MVDVYKKPKNMSIGMYYGKDYVGRRRNNNYYGYSNKYRGYNYYYKLHNYRKGNHYEAQQGEVAAQHKEEVPVGDPAKEANGPGKVEGKEEGKAEGKAESKTEGKKRKAEKETEKDEVESRDKKKETGRKKCIIKILKRPIEAASNEEGKGKGAMEEAEQKEQQKEQQKKKKKEKAKENEREGAKDCVEQKIKKKKEGEGASGKAKKVKDGFKFTSTQELFNLLLKDVKNNSHDEEEEEKEEEMAKPAEKKGATTSVDPAKGPSEGPKMESENENAKKITKRSKPDLSKKGATSAAGVKENQPARNDDPAQQNNHEEEKAAKESEPGKSIKGKEASNSGDAPKSDKITEAEEKCPNGASKNGGAAQSTKATGASGHVKESASTVKAKESSNAVKGKKGLACGSNKYYYQMNLGSNISRGRKIIKMMRNAENGKYYYPGSRKDLAAGADGYAGGVAGHYVKYATSKYPNFTTSCSLLNHATKMELCKHNSLNSSLLNNLSGGMCAGQRNEDCRRAGKKEEEEGFFAVPIYMRSPKPEQIPIPVYLSGGADQVPAQERAQEVLGVQATGEAANEAVIEAVNEAVNEAGIETTNEATAEAPPQTANLQGRKSKGKGQPKSAKGAPNGNAHNNRESQNAQNFTKKNVEKKKKNKAFLNKNYMMPFNQEQQSHANKHSYDFLNAGNVKSSNKVYNVHSLHASYVKGANYNGCNLHGSGSGKNVKMEKYFHNKRYKVKAYLSDNNQRSKNLNPLKEVKIAVY</sequence>
<feature type="region of interest" description="Disordered" evidence="1">
    <location>
        <begin position="59"/>
        <end position="212"/>
    </location>
</feature>
<accession>A0A1G4GTX7</accession>
<dbReference type="EMBL" id="LT615243">
    <property type="protein sequence ID" value="SCO66004.1"/>
    <property type="molecule type" value="Genomic_DNA"/>
</dbReference>
<dbReference type="VEuPathDB" id="PlasmoDB:PVX_090005"/>
<feature type="compositionally biased region" description="Basic and acidic residues" evidence="1">
    <location>
        <begin position="85"/>
        <end position="124"/>
    </location>
</feature>
<feature type="compositionally biased region" description="Basic and acidic residues" evidence="1">
    <location>
        <begin position="174"/>
        <end position="198"/>
    </location>
</feature>
<reference evidence="2 3" key="1">
    <citation type="submission" date="2016-07" db="EMBL/GenBank/DDBJ databases">
        <authorList>
            <consortium name="Pathogen Informatics"/>
        </authorList>
    </citation>
    <scope>NUCLEOTIDE SEQUENCE [LARGE SCALE GENOMIC DNA]</scope>
</reference>
<feature type="compositionally biased region" description="Basic and acidic residues" evidence="1">
    <location>
        <begin position="266"/>
        <end position="288"/>
    </location>
</feature>
<name>A0A1G4GTX7_PLAVI</name>
<organism evidence="2 3">
    <name type="scientific">Plasmodium vivax</name>
    <name type="common">malaria parasite P. vivax</name>
    <dbReference type="NCBI Taxonomy" id="5855"/>
    <lineage>
        <taxon>Eukaryota</taxon>
        <taxon>Sar</taxon>
        <taxon>Alveolata</taxon>
        <taxon>Apicomplexa</taxon>
        <taxon>Aconoidasida</taxon>
        <taxon>Haemosporida</taxon>
        <taxon>Plasmodiidae</taxon>
        <taxon>Plasmodium</taxon>
        <taxon>Plasmodium (Plasmodium)</taxon>
    </lineage>
</organism>
<feature type="region of interest" description="Disordered" evidence="1">
    <location>
        <begin position="589"/>
        <end position="642"/>
    </location>
</feature>
<feature type="compositionally biased region" description="Basic and acidic residues" evidence="1">
    <location>
        <begin position="242"/>
        <end position="251"/>
    </location>
</feature>
<feature type="compositionally biased region" description="Basic and acidic residues" evidence="1">
    <location>
        <begin position="313"/>
        <end position="333"/>
    </location>
</feature>
<evidence type="ECO:0000313" key="3">
    <source>
        <dbReference type="Proteomes" id="UP000196402"/>
    </source>
</evidence>
<feature type="compositionally biased region" description="Polar residues" evidence="1">
    <location>
        <begin position="624"/>
        <end position="638"/>
    </location>
</feature>
<dbReference type="Proteomes" id="UP000196402">
    <property type="component" value="Chromosome 5"/>
</dbReference>
<feature type="region of interest" description="Disordered" evidence="1">
    <location>
        <begin position="226"/>
        <end position="395"/>
    </location>
</feature>
<evidence type="ECO:0000313" key="2">
    <source>
        <dbReference type="EMBL" id="SCO66004.1"/>
    </source>
</evidence>
<protein>
    <submittedName>
        <fullName evidence="2">Uncharacterized protein</fullName>
    </submittedName>
</protein>
<dbReference type="VEuPathDB" id="PlasmoDB:PVP01_0527700"/>
<dbReference type="AlphaFoldDB" id="A0A1G4GTX7"/>
<dbReference type="eggNOG" id="ENOG502QY2Q">
    <property type="taxonomic scope" value="Eukaryota"/>
</dbReference>
<feature type="compositionally biased region" description="Basic and acidic residues" evidence="1">
    <location>
        <begin position="146"/>
        <end position="166"/>
    </location>
</feature>
<evidence type="ECO:0000256" key="1">
    <source>
        <dbReference type="SAM" id="MobiDB-lite"/>
    </source>
</evidence>